<reference evidence="2 3" key="1">
    <citation type="journal article" date="2020" name="BMC Genomics">
        <title>Correction to: Identification and distribution of gene clusters required for synthesis of sphingolipid metabolism inhibitors in diverse species of the filamentous fungus Fusarium.</title>
        <authorList>
            <person name="Kim H.S."/>
            <person name="Lohmar J.M."/>
            <person name="Busman M."/>
            <person name="Brown D.W."/>
            <person name="Naumann T.A."/>
            <person name="Divon H.H."/>
            <person name="Lysoe E."/>
            <person name="Uhlig S."/>
            <person name="Proctor R.H."/>
        </authorList>
    </citation>
    <scope>NUCLEOTIDE SEQUENCE [LARGE SCALE GENOMIC DNA]</scope>
    <source>
        <strain evidence="2 3">NRRL 25214</strain>
    </source>
</reference>
<evidence type="ECO:0000313" key="3">
    <source>
        <dbReference type="Proteomes" id="UP000573603"/>
    </source>
</evidence>
<gene>
    <name evidence="2" type="ORF">FANTH_14880</name>
</gene>
<feature type="compositionally biased region" description="Polar residues" evidence="1">
    <location>
        <begin position="66"/>
        <end position="77"/>
    </location>
</feature>
<protein>
    <submittedName>
        <fullName evidence="2">Uncharacterized protein</fullName>
    </submittedName>
</protein>
<sequence length="210" mass="23458">MTGRDFVRDVAVRMASIVLANAAVKTKEVDATSRAPPKDFWGTQPDDDIQVPSADEIGLPYPAQEGSETYADSSNAGPSGHARTFSTETASTDPLQWDEARYERETTSLTQRLDNIQLQDNTISSANSIYVDTYPSKHQGRICFVRANGKEVTTKEKRWQSSYVDYEGEMVACLFYVDDSGQYYYTWAHGTSETGESSTGRRKTARGHRR</sequence>
<feature type="region of interest" description="Disordered" evidence="1">
    <location>
        <begin position="191"/>
        <end position="210"/>
    </location>
</feature>
<dbReference type="AlphaFoldDB" id="A0A8H4YF99"/>
<organism evidence="2 3">
    <name type="scientific">Fusarium anthophilum</name>
    <dbReference type="NCBI Taxonomy" id="48485"/>
    <lineage>
        <taxon>Eukaryota</taxon>
        <taxon>Fungi</taxon>
        <taxon>Dikarya</taxon>
        <taxon>Ascomycota</taxon>
        <taxon>Pezizomycotina</taxon>
        <taxon>Sordariomycetes</taxon>
        <taxon>Hypocreomycetidae</taxon>
        <taxon>Hypocreales</taxon>
        <taxon>Nectriaceae</taxon>
        <taxon>Fusarium</taxon>
        <taxon>Fusarium fujikuroi species complex</taxon>
    </lineage>
</organism>
<keyword evidence="3" id="KW-1185">Reference proteome</keyword>
<dbReference type="EMBL" id="JABEVY010000935">
    <property type="protein sequence ID" value="KAF5227067.1"/>
    <property type="molecule type" value="Genomic_DNA"/>
</dbReference>
<evidence type="ECO:0000256" key="1">
    <source>
        <dbReference type="SAM" id="MobiDB-lite"/>
    </source>
</evidence>
<comment type="caution">
    <text evidence="2">The sequence shown here is derived from an EMBL/GenBank/DDBJ whole genome shotgun (WGS) entry which is preliminary data.</text>
</comment>
<evidence type="ECO:0000313" key="2">
    <source>
        <dbReference type="EMBL" id="KAF5227067.1"/>
    </source>
</evidence>
<name>A0A8H4YF99_9HYPO</name>
<dbReference type="Proteomes" id="UP000573603">
    <property type="component" value="Unassembled WGS sequence"/>
</dbReference>
<proteinExistence type="predicted"/>
<feature type="region of interest" description="Disordered" evidence="1">
    <location>
        <begin position="25"/>
        <end position="94"/>
    </location>
</feature>
<accession>A0A8H4YF99</accession>
<feature type="compositionally biased region" description="Polar residues" evidence="1">
    <location>
        <begin position="84"/>
        <end position="94"/>
    </location>
</feature>
<feature type="compositionally biased region" description="Basic residues" evidence="1">
    <location>
        <begin position="200"/>
        <end position="210"/>
    </location>
</feature>